<keyword evidence="2" id="KW-0812">Transmembrane</keyword>
<proteinExistence type="predicted"/>
<sequence>MTAYRAGCTDKEFKSKSCASYCHDSSSGAGEYADRQHSGVWACGNSRFACDPGLCNTRNFTVPGGKIIDNPALRDDVVALTTTTTATATCSGTRDSWRRCRGTVTIGTAVSIGVGIGVPLACATAAFATLFLRERKKGKLRQSQKQQYEDTILDAGSTTQLTPLTPSRSTRVEASRSEVTGDSVRSEVMGTQRHELSG</sequence>
<dbReference type="Proteomes" id="UP000317257">
    <property type="component" value="Unassembled WGS sequence"/>
</dbReference>
<reference evidence="4" key="1">
    <citation type="submission" date="2018-12" db="EMBL/GenBank/DDBJ databases">
        <title>The complete genome of Metarhizium rileyi, a key fungal pathogen of Lepidoptera.</title>
        <authorList>
            <person name="Binneck E."/>
            <person name="Lastra C.C.L."/>
            <person name="Sosa-Gomez D.R."/>
        </authorList>
    </citation>
    <scope>NUCLEOTIDE SEQUENCE [LARGE SCALE GENOMIC DNA]</scope>
    <source>
        <strain evidence="4">Cep018-CH2</strain>
    </source>
</reference>
<keyword evidence="2" id="KW-0472">Membrane</keyword>
<evidence type="ECO:0000313" key="4">
    <source>
        <dbReference type="Proteomes" id="UP000317257"/>
    </source>
</evidence>
<protein>
    <submittedName>
        <fullName evidence="3">Uncharacterized protein</fullName>
    </submittedName>
</protein>
<evidence type="ECO:0000313" key="3">
    <source>
        <dbReference type="EMBL" id="TWU77806.1"/>
    </source>
</evidence>
<dbReference type="AlphaFoldDB" id="A0A5C6GMV1"/>
<name>A0A5C6GMV1_METRR</name>
<comment type="caution">
    <text evidence="3">The sequence shown here is derived from an EMBL/GenBank/DDBJ whole genome shotgun (WGS) entry which is preliminary data.</text>
</comment>
<evidence type="ECO:0000256" key="1">
    <source>
        <dbReference type="SAM" id="MobiDB-lite"/>
    </source>
</evidence>
<dbReference type="EMBL" id="SBHS01000002">
    <property type="protein sequence ID" value="TWU77806.1"/>
    <property type="molecule type" value="Genomic_DNA"/>
</dbReference>
<organism evidence="3 4">
    <name type="scientific">Metarhizium rileyi (strain RCEF 4871)</name>
    <name type="common">Nomuraea rileyi</name>
    <dbReference type="NCBI Taxonomy" id="1649241"/>
    <lineage>
        <taxon>Eukaryota</taxon>
        <taxon>Fungi</taxon>
        <taxon>Dikarya</taxon>
        <taxon>Ascomycota</taxon>
        <taxon>Pezizomycotina</taxon>
        <taxon>Sordariomycetes</taxon>
        <taxon>Hypocreomycetidae</taxon>
        <taxon>Hypocreales</taxon>
        <taxon>Clavicipitaceae</taxon>
        <taxon>Metarhizium</taxon>
    </lineage>
</organism>
<evidence type="ECO:0000256" key="2">
    <source>
        <dbReference type="SAM" id="Phobius"/>
    </source>
</evidence>
<accession>A0A5C6GMV1</accession>
<feature type="transmembrane region" description="Helical" evidence="2">
    <location>
        <begin position="109"/>
        <end position="132"/>
    </location>
</feature>
<feature type="compositionally biased region" description="Polar residues" evidence="1">
    <location>
        <begin position="158"/>
        <end position="169"/>
    </location>
</feature>
<gene>
    <name evidence="3" type="ORF">ED733_000834</name>
</gene>
<feature type="region of interest" description="Disordered" evidence="1">
    <location>
        <begin position="158"/>
        <end position="198"/>
    </location>
</feature>
<keyword evidence="2" id="KW-1133">Transmembrane helix</keyword>